<dbReference type="Pfam" id="PF01361">
    <property type="entry name" value="Tautomerase"/>
    <property type="match status" value="1"/>
</dbReference>
<evidence type="ECO:0000259" key="2">
    <source>
        <dbReference type="Pfam" id="PF01361"/>
    </source>
</evidence>
<evidence type="ECO:0000313" key="3">
    <source>
        <dbReference type="EMBL" id="MDD0814057.1"/>
    </source>
</evidence>
<evidence type="ECO:0000256" key="1">
    <source>
        <dbReference type="ARBA" id="ARBA00023235"/>
    </source>
</evidence>
<dbReference type="InterPro" id="IPR014347">
    <property type="entry name" value="Tautomerase/MIF_sf"/>
</dbReference>
<feature type="domain" description="4-oxalocrotonate tautomerase-like" evidence="2">
    <location>
        <begin position="2"/>
        <end position="62"/>
    </location>
</feature>
<dbReference type="Proteomes" id="UP001528672">
    <property type="component" value="Unassembled WGS sequence"/>
</dbReference>
<keyword evidence="1" id="KW-0413">Isomerase</keyword>
<protein>
    <submittedName>
        <fullName evidence="3">Tautomerase family protein</fullName>
    </submittedName>
</protein>
<reference evidence="3 4" key="1">
    <citation type="submission" date="2023-02" db="EMBL/GenBank/DDBJ databases">
        <title>Bacterial whole genome sequence for Curvibacter sp. HBC28.</title>
        <authorList>
            <person name="Le V."/>
            <person name="Ko S.-R."/>
            <person name="Ahn C.-Y."/>
            <person name="Oh H.-M."/>
        </authorList>
    </citation>
    <scope>NUCLEOTIDE SEQUENCE [LARGE SCALE GENOMIC DNA]</scope>
    <source>
        <strain evidence="3 4">HBC28</strain>
    </source>
</reference>
<proteinExistence type="predicted"/>
<dbReference type="InterPro" id="IPR004370">
    <property type="entry name" value="4-OT-like_dom"/>
</dbReference>
<comment type="caution">
    <text evidence="3">The sequence shown here is derived from an EMBL/GenBank/DDBJ whole genome shotgun (WGS) entry which is preliminary data.</text>
</comment>
<evidence type="ECO:0000313" key="4">
    <source>
        <dbReference type="Proteomes" id="UP001528672"/>
    </source>
</evidence>
<keyword evidence="4" id="KW-1185">Reference proteome</keyword>
<dbReference type="EMBL" id="JAQSIO010000002">
    <property type="protein sequence ID" value="MDD0814057.1"/>
    <property type="molecule type" value="Genomic_DNA"/>
</dbReference>
<name>A0ABT5MBV8_9BURK</name>
<dbReference type="Gene3D" id="3.30.429.10">
    <property type="entry name" value="Macrophage Migration Inhibitory Factor"/>
    <property type="match status" value="1"/>
</dbReference>
<accession>A0ABT5MBV8</accession>
<organism evidence="3 4">
    <name type="scientific">Curvibacter microcysteis</name>
    <dbReference type="NCBI Taxonomy" id="3026419"/>
    <lineage>
        <taxon>Bacteria</taxon>
        <taxon>Pseudomonadati</taxon>
        <taxon>Pseudomonadota</taxon>
        <taxon>Betaproteobacteria</taxon>
        <taxon>Burkholderiales</taxon>
        <taxon>Comamonadaceae</taxon>
        <taxon>Curvibacter</taxon>
    </lineage>
</organism>
<gene>
    <name evidence="3" type="ORF">PSQ39_05370</name>
</gene>
<dbReference type="RefSeq" id="WP_273925692.1">
    <property type="nucleotide sequence ID" value="NZ_JAQSIO010000002.1"/>
</dbReference>
<dbReference type="SUPFAM" id="SSF55331">
    <property type="entry name" value="Tautomerase/MIF"/>
    <property type="match status" value="1"/>
</dbReference>
<sequence length="81" mass="8577">MPFIEVKIIEGVLPDEKMPELIAALTNAVVQVGGEGFRPMTRCVVQEVRSGWWGAAGKPLTTEVALSGVQAANQQSARGPS</sequence>